<feature type="compositionally biased region" description="Acidic residues" evidence="1">
    <location>
        <begin position="658"/>
        <end position="682"/>
    </location>
</feature>
<evidence type="ECO:0000313" key="4">
    <source>
        <dbReference type="Proteomes" id="UP001307849"/>
    </source>
</evidence>
<name>A0AAN8NA60_9PEZI</name>
<dbReference type="CDD" id="cd00306">
    <property type="entry name" value="Peptidases_S8_S53"/>
    <property type="match status" value="1"/>
</dbReference>
<reference evidence="3 4" key="1">
    <citation type="submission" date="2019-10" db="EMBL/GenBank/DDBJ databases">
        <authorList>
            <person name="Palmer J.M."/>
        </authorList>
    </citation>
    <scope>NUCLEOTIDE SEQUENCE [LARGE SCALE GENOMIC DNA]</scope>
    <source>
        <strain evidence="3 4">TWF506</strain>
    </source>
</reference>
<dbReference type="InterPro" id="IPR000209">
    <property type="entry name" value="Peptidase_S8/S53_dom"/>
</dbReference>
<dbReference type="EMBL" id="JAVHJM010000014">
    <property type="protein sequence ID" value="KAK6498087.1"/>
    <property type="molecule type" value="Genomic_DNA"/>
</dbReference>
<feature type="domain" description="Peptidase S8/S53" evidence="2">
    <location>
        <begin position="222"/>
        <end position="507"/>
    </location>
</feature>
<feature type="compositionally biased region" description="Basic and acidic residues" evidence="1">
    <location>
        <begin position="549"/>
        <end position="564"/>
    </location>
</feature>
<dbReference type="Pfam" id="PF00082">
    <property type="entry name" value="Peptidase_S8"/>
    <property type="match status" value="1"/>
</dbReference>
<dbReference type="AlphaFoldDB" id="A0AAN8NA60"/>
<proteinExistence type="predicted"/>
<dbReference type="GO" id="GO:0004252">
    <property type="term" value="F:serine-type endopeptidase activity"/>
    <property type="evidence" value="ECO:0007669"/>
    <property type="project" value="InterPro"/>
</dbReference>
<organism evidence="3 4">
    <name type="scientific">Arthrobotrys conoides</name>
    <dbReference type="NCBI Taxonomy" id="74498"/>
    <lineage>
        <taxon>Eukaryota</taxon>
        <taxon>Fungi</taxon>
        <taxon>Dikarya</taxon>
        <taxon>Ascomycota</taxon>
        <taxon>Pezizomycotina</taxon>
        <taxon>Orbiliomycetes</taxon>
        <taxon>Orbiliales</taxon>
        <taxon>Orbiliaceae</taxon>
        <taxon>Arthrobotrys</taxon>
    </lineage>
</organism>
<dbReference type="Proteomes" id="UP001307849">
    <property type="component" value="Unassembled WGS sequence"/>
</dbReference>
<feature type="compositionally biased region" description="Basic and acidic residues" evidence="1">
    <location>
        <begin position="572"/>
        <end position="595"/>
    </location>
</feature>
<evidence type="ECO:0000256" key="1">
    <source>
        <dbReference type="SAM" id="MobiDB-lite"/>
    </source>
</evidence>
<dbReference type="SUPFAM" id="SSF52743">
    <property type="entry name" value="Subtilisin-like"/>
    <property type="match status" value="1"/>
</dbReference>
<dbReference type="GO" id="GO:0006508">
    <property type="term" value="P:proteolysis"/>
    <property type="evidence" value="ECO:0007669"/>
    <property type="project" value="InterPro"/>
</dbReference>
<gene>
    <name evidence="3" type="ORF">TWF506_004329</name>
</gene>
<feature type="compositionally biased region" description="Polar residues" evidence="1">
    <location>
        <begin position="882"/>
        <end position="906"/>
    </location>
</feature>
<feature type="compositionally biased region" description="Basic and acidic residues" evidence="1">
    <location>
        <begin position="642"/>
        <end position="657"/>
    </location>
</feature>
<feature type="region of interest" description="Disordered" evidence="1">
    <location>
        <begin position="151"/>
        <end position="178"/>
    </location>
</feature>
<evidence type="ECO:0000313" key="3">
    <source>
        <dbReference type="EMBL" id="KAK6498087.1"/>
    </source>
</evidence>
<feature type="compositionally biased region" description="Low complexity" evidence="1">
    <location>
        <begin position="865"/>
        <end position="881"/>
    </location>
</feature>
<keyword evidence="4" id="KW-1185">Reference proteome</keyword>
<dbReference type="Gene3D" id="3.40.50.200">
    <property type="entry name" value="Peptidase S8/S53 domain"/>
    <property type="match status" value="1"/>
</dbReference>
<protein>
    <recommendedName>
        <fullName evidence="2">Peptidase S8/S53 domain-containing protein</fullName>
    </recommendedName>
</protein>
<accession>A0AAN8NA60</accession>
<sequence length="906" mass="100866">MGILCLLWTTVCQCQNNTLKNKRNDPKIASRDLDWSETYDATEEIECVLVLKEKDWNDIGVHTFIRDTLIRDILKQDPREQGIENNEENQRKVYFGPWYNGIGRVYYVVLAEYHEIEELILGKLDGRLGAWLDAPIERRLINRMLEVDDRIPSDASDSESDSSDSESDSSDSESETGAPVLGRFLDTEYLTTPPNGEYGKAVLDSKEWRDFRSLYFAGPQGRDIDIYVVDSGLSAAAGYHQAFANPYRSRQVRSWMKTGGIDPEEKSLADYDSQTYHGTDVTSKIIGSTTGYATKSNVVCAIFNPDGARNRNGHFYVDLLLKIRNAILQKPVPTKSIINLSVVLDGHRREDKGEFAAYPFLKPVEKNYFDLMSRYADVALNMILEMENVIIVTGTGNDPVGSPIRDWPAKRGTKETSNLVVVGNANAKGKLNGHVEAEFVKVYGVAEDITVPYIRSNRAERVLPYHKAYIEEAGISLVIPMITGILATHMSENPNGTPLEAIEKLYKDAYPYNKDSNIRMAWVGPRNKVQKRSDILGSWPTSDEGEDGEGGRAGKDRTNRKEEGTEGDEVDREDRTTNKVEMDGEDGNPAKDKKSTGKTKKPKCSPSSEWRRRRLRRRKDSTLRKDGDGPGVDDIGFDENDEFNREDEPHDPPKEDRDTDPEGEEDCVEEDEDGDEDEDEDTPSQRPPTQPSYWSTVTVAMHFTSVAATPKSKLKPTPKPIYTDAWDGTKHAAVQMTSKYPPVKTFLTPNPTPDVGNKDSMVGGLAPVPQRGLVKPAPRPVAHQVPVLDRKSMLRASTNRFRGYTSSRRHAITYTPEATNNGATATVIYTTVHGGTGKEVLTFKPSSTKRRTGITTTSSANRPVKSSAASTTTEKTTMETSIVNASNKAPSNTAPESPSRTRPQDS</sequence>
<feature type="region of interest" description="Disordered" evidence="1">
    <location>
        <begin position="844"/>
        <end position="906"/>
    </location>
</feature>
<feature type="compositionally biased region" description="Acidic residues" evidence="1">
    <location>
        <begin position="156"/>
        <end position="174"/>
    </location>
</feature>
<comment type="caution">
    <text evidence="3">The sequence shown here is derived from an EMBL/GenBank/DDBJ whole genome shotgun (WGS) entry which is preliminary data.</text>
</comment>
<evidence type="ECO:0000259" key="2">
    <source>
        <dbReference type="Pfam" id="PF00082"/>
    </source>
</evidence>
<feature type="region of interest" description="Disordered" evidence="1">
    <location>
        <begin position="529"/>
        <end position="696"/>
    </location>
</feature>
<dbReference type="InterPro" id="IPR036852">
    <property type="entry name" value="Peptidase_S8/S53_dom_sf"/>
</dbReference>